<gene>
    <name evidence="2" type="ORF">B296_00056643</name>
</gene>
<dbReference type="Proteomes" id="UP000287651">
    <property type="component" value="Unassembled WGS sequence"/>
</dbReference>
<name>A0A426XUW8_ENSVE</name>
<feature type="region of interest" description="Disordered" evidence="1">
    <location>
        <begin position="82"/>
        <end position="145"/>
    </location>
</feature>
<evidence type="ECO:0000256" key="1">
    <source>
        <dbReference type="SAM" id="MobiDB-lite"/>
    </source>
</evidence>
<organism evidence="2 3">
    <name type="scientific">Ensete ventricosum</name>
    <name type="common">Abyssinian banana</name>
    <name type="synonym">Musa ensete</name>
    <dbReference type="NCBI Taxonomy" id="4639"/>
    <lineage>
        <taxon>Eukaryota</taxon>
        <taxon>Viridiplantae</taxon>
        <taxon>Streptophyta</taxon>
        <taxon>Embryophyta</taxon>
        <taxon>Tracheophyta</taxon>
        <taxon>Spermatophyta</taxon>
        <taxon>Magnoliopsida</taxon>
        <taxon>Liliopsida</taxon>
        <taxon>Zingiberales</taxon>
        <taxon>Musaceae</taxon>
        <taxon>Ensete</taxon>
    </lineage>
</organism>
<comment type="caution">
    <text evidence="2">The sequence shown here is derived from an EMBL/GenBank/DDBJ whole genome shotgun (WGS) entry which is preliminary data.</text>
</comment>
<feature type="non-terminal residue" evidence="2">
    <location>
        <position position="1"/>
    </location>
</feature>
<evidence type="ECO:0000313" key="2">
    <source>
        <dbReference type="EMBL" id="RRT43101.1"/>
    </source>
</evidence>
<dbReference type="EMBL" id="AMZH03017364">
    <property type="protein sequence ID" value="RRT43101.1"/>
    <property type="molecule type" value="Genomic_DNA"/>
</dbReference>
<reference evidence="2 3" key="1">
    <citation type="journal article" date="2014" name="Agronomy (Basel)">
        <title>A Draft Genome Sequence for Ensete ventricosum, the Drought-Tolerant Tree Against Hunger.</title>
        <authorList>
            <person name="Harrison J."/>
            <person name="Moore K.A."/>
            <person name="Paszkiewicz K."/>
            <person name="Jones T."/>
            <person name="Grant M."/>
            <person name="Ambacheew D."/>
            <person name="Muzemil S."/>
            <person name="Studholme D.J."/>
        </authorList>
    </citation>
    <scope>NUCLEOTIDE SEQUENCE [LARGE SCALE GENOMIC DNA]</scope>
</reference>
<dbReference type="AlphaFoldDB" id="A0A426XUW8"/>
<sequence length="155" mass="17685">PLPLSSPRFSSSVGRYSTARVIAPESYSQWDIFKRSSVLAILVPAKEHHHAPPQDVKPGPVLPRHREAAFLPRRRRRRLRIPLAMSPPQRSALAHDLCRPPRTKPSPLDRGEVWTRDPSPPALEGQGRRERREQRNADSKDKPPLCHLRCPFLVI</sequence>
<evidence type="ECO:0000313" key="3">
    <source>
        <dbReference type="Proteomes" id="UP000287651"/>
    </source>
</evidence>
<feature type="compositionally biased region" description="Basic and acidic residues" evidence="1">
    <location>
        <begin position="126"/>
        <end position="144"/>
    </location>
</feature>
<proteinExistence type="predicted"/>
<accession>A0A426XUW8</accession>
<protein>
    <submittedName>
        <fullName evidence="2">Uncharacterized protein</fullName>
    </submittedName>
</protein>